<name>A0ABS8ND25_9BACT</name>
<keyword evidence="3" id="KW-1185">Reference proteome</keyword>
<feature type="compositionally biased region" description="Polar residues" evidence="1">
    <location>
        <begin position="1"/>
        <end position="48"/>
    </location>
</feature>
<evidence type="ECO:0000313" key="2">
    <source>
        <dbReference type="EMBL" id="MCC9641455.1"/>
    </source>
</evidence>
<organism evidence="2 3">
    <name type="scientific">Rhodopirellula halodulae</name>
    <dbReference type="NCBI Taxonomy" id="2894198"/>
    <lineage>
        <taxon>Bacteria</taxon>
        <taxon>Pseudomonadati</taxon>
        <taxon>Planctomycetota</taxon>
        <taxon>Planctomycetia</taxon>
        <taxon>Pirellulales</taxon>
        <taxon>Pirellulaceae</taxon>
        <taxon>Rhodopirellula</taxon>
    </lineage>
</organism>
<feature type="region of interest" description="Disordered" evidence="1">
    <location>
        <begin position="1"/>
        <end position="54"/>
    </location>
</feature>
<evidence type="ECO:0000313" key="3">
    <source>
        <dbReference type="Proteomes" id="UP001430306"/>
    </source>
</evidence>
<reference evidence="2" key="1">
    <citation type="submission" date="2021-11" db="EMBL/GenBank/DDBJ databases">
        <title>Genome sequence.</title>
        <authorList>
            <person name="Sun Q."/>
        </authorList>
    </citation>
    <scope>NUCLEOTIDE SEQUENCE</scope>
    <source>
        <strain evidence="2">JC740</strain>
    </source>
</reference>
<accession>A0ABS8ND25</accession>
<protein>
    <submittedName>
        <fullName evidence="2">Uncharacterized protein</fullName>
    </submittedName>
</protein>
<gene>
    <name evidence="2" type="ORF">LOC71_04155</name>
</gene>
<dbReference type="EMBL" id="JAJKFW010000006">
    <property type="protein sequence ID" value="MCC9641455.1"/>
    <property type="molecule type" value="Genomic_DNA"/>
</dbReference>
<dbReference type="RefSeq" id="WP_230271596.1">
    <property type="nucleotide sequence ID" value="NZ_JAJKFW010000006.1"/>
</dbReference>
<evidence type="ECO:0000256" key="1">
    <source>
        <dbReference type="SAM" id="MobiDB-lite"/>
    </source>
</evidence>
<dbReference type="Proteomes" id="UP001430306">
    <property type="component" value="Unassembled WGS sequence"/>
</dbReference>
<sequence>MRSTEFQSTPSLADPNTNASESSPQVSRSTGADLADNTQAGSDTSSGNPYRELRAPKSSFGTLIEPPLCDAELALKNNLATAQRELPAGSLWDLLRKDARRQIVADARRYTSAYRDVSSVALGACAPNSASCRPIVMAGHQPTLFHPGVWFKNHTLQKIAGNCGALPINLVIDNDAASARSIRVPRLKDLMAGTGDESNRRRGTWETVAYDAGGESLPYEQAAIRDVELFQHFDSGVRRSIAPLVGDPCVTELWKHAREAIARCNIAGCALAQARHALEAEMGWQTLELPLGVAVRGVPFARFVMEIIDDIERFQDIYNSSAEHYRAWHGIRSSAHPVPNLARRDDWFEMPLWVYGNSHPQRRGVWVRREGDQYRISDAPHVGATSASNVSLLVSATDRDLAAEQIAEAASPELKIRPRALVTTMFSRLVLSDLFLHGIGGGKYDQLADRILSQFFRITPPALQVVSGTIRLPGQSPDPTREDKRQQLLRKERELQFQGENWLDPENPHQKALRDQKIALLEQMPTSGSRAAWHHQVTRLNTQISAELTAKRKETRAQRLRLEQDAATERILCSRELSFCLFPLDFLRESFAKMA</sequence>
<proteinExistence type="predicted"/>
<comment type="caution">
    <text evidence="2">The sequence shown here is derived from an EMBL/GenBank/DDBJ whole genome shotgun (WGS) entry which is preliminary data.</text>
</comment>